<gene>
    <name evidence="9" type="ORF">GCM10007047_22940</name>
</gene>
<evidence type="ECO:0000313" key="9">
    <source>
        <dbReference type="EMBL" id="GHC05449.1"/>
    </source>
</evidence>
<dbReference type="Gene3D" id="3.90.79.10">
    <property type="entry name" value="Nucleoside Triphosphate Pyrophosphohydrolase"/>
    <property type="match status" value="1"/>
</dbReference>
<evidence type="ECO:0000256" key="2">
    <source>
        <dbReference type="ARBA" id="ARBA00001946"/>
    </source>
</evidence>
<evidence type="ECO:0000256" key="7">
    <source>
        <dbReference type="ARBA" id="ARBA00032272"/>
    </source>
</evidence>
<evidence type="ECO:0000259" key="8">
    <source>
        <dbReference type="PROSITE" id="PS51462"/>
    </source>
</evidence>
<keyword evidence="10" id="KW-1185">Reference proteome</keyword>
<dbReference type="GO" id="GO:0019693">
    <property type="term" value="P:ribose phosphate metabolic process"/>
    <property type="evidence" value="ECO:0007669"/>
    <property type="project" value="TreeGrafter"/>
</dbReference>
<dbReference type="InterPro" id="IPR000086">
    <property type="entry name" value="NUDIX_hydrolase_dom"/>
</dbReference>
<comment type="caution">
    <text evidence="9">The sequence shown here is derived from an EMBL/GenBank/DDBJ whole genome shotgun (WGS) entry which is preliminary data.</text>
</comment>
<dbReference type="AlphaFoldDB" id="A0A8J3GDC9"/>
<evidence type="ECO:0000256" key="5">
    <source>
        <dbReference type="ARBA" id="ARBA00022801"/>
    </source>
</evidence>
<comment type="catalytic activity">
    <reaction evidence="1">
        <text>GDP-alpha-D-mannose + H2O = alpha-D-mannose 1-phosphate + GMP + 2 H(+)</text>
        <dbReference type="Rhea" id="RHEA:27978"/>
        <dbReference type="ChEBI" id="CHEBI:15377"/>
        <dbReference type="ChEBI" id="CHEBI:15378"/>
        <dbReference type="ChEBI" id="CHEBI:57527"/>
        <dbReference type="ChEBI" id="CHEBI:58115"/>
        <dbReference type="ChEBI" id="CHEBI:58409"/>
    </reaction>
</comment>
<evidence type="ECO:0000313" key="10">
    <source>
        <dbReference type="Proteomes" id="UP000642829"/>
    </source>
</evidence>
<proteinExistence type="inferred from homology"/>
<keyword evidence="5 9" id="KW-0378">Hydrolase</keyword>
<evidence type="ECO:0000256" key="3">
    <source>
        <dbReference type="ARBA" id="ARBA00007275"/>
    </source>
</evidence>
<name>A0A8J3GDC9_9BACT</name>
<dbReference type="RefSeq" id="WP_189515257.1">
    <property type="nucleotide sequence ID" value="NZ_BMXG01000014.1"/>
</dbReference>
<feature type="domain" description="Nudix hydrolase" evidence="8">
    <location>
        <begin position="45"/>
        <end position="181"/>
    </location>
</feature>
<dbReference type="Proteomes" id="UP000642829">
    <property type="component" value="Unassembled WGS sequence"/>
</dbReference>
<evidence type="ECO:0000256" key="4">
    <source>
        <dbReference type="ARBA" id="ARBA00016377"/>
    </source>
</evidence>
<dbReference type="Pfam" id="PF00293">
    <property type="entry name" value="NUDIX"/>
    <property type="match status" value="1"/>
</dbReference>
<reference evidence="9" key="2">
    <citation type="submission" date="2020-09" db="EMBL/GenBank/DDBJ databases">
        <authorList>
            <person name="Sun Q."/>
            <person name="Kim S."/>
        </authorList>
    </citation>
    <scope>NUCLEOTIDE SEQUENCE</scope>
    <source>
        <strain evidence="9">KCTC 12870</strain>
    </source>
</reference>
<comment type="similarity">
    <text evidence="3">Belongs to the Nudix hydrolase family. NudK subfamily.</text>
</comment>
<dbReference type="SUPFAM" id="SSF55811">
    <property type="entry name" value="Nudix"/>
    <property type="match status" value="1"/>
</dbReference>
<comment type="cofactor">
    <cofactor evidence="2">
        <name>Mg(2+)</name>
        <dbReference type="ChEBI" id="CHEBI:18420"/>
    </cofactor>
</comment>
<dbReference type="PROSITE" id="PS51462">
    <property type="entry name" value="NUDIX"/>
    <property type="match status" value="1"/>
</dbReference>
<dbReference type="GO" id="GO:0016787">
    <property type="term" value="F:hydrolase activity"/>
    <property type="evidence" value="ECO:0007669"/>
    <property type="project" value="UniProtKB-KW"/>
</dbReference>
<evidence type="ECO:0000256" key="6">
    <source>
        <dbReference type="ARBA" id="ARBA00032162"/>
    </source>
</evidence>
<sequence>MSHLPPANWDLIRSTHHADCKVYEVVKERFRHPGDEREDDFYTMKCRDWVLVLALTADKQLVLVNQFRFGVRSSSWEMPGGVIDDEDADPMIAGPRELVEETGYEGDPPHYLGWCHPNPALQNNRAHFIVVENCHLRQGQNLDPNEELQVKVIPVDEAYAMMTHCEITHSMAINALFWLQRYLAGEPTPGR</sequence>
<organism evidence="9 10">
    <name type="scientific">Cerasicoccus arenae</name>
    <dbReference type="NCBI Taxonomy" id="424488"/>
    <lineage>
        <taxon>Bacteria</taxon>
        <taxon>Pseudomonadati</taxon>
        <taxon>Verrucomicrobiota</taxon>
        <taxon>Opitutia</taxon>
        <taxon>Puniceicoccales</taxon>
        <taxon>Cerasicoccaceae</taxon>
        <taxon>Cerasicoccus</taxon>
    </lineage>
</organism>
<dbReference type="EMBL" id="BMXG01000014">
    <property type="protein sequence ID" value="GHC05449.1"/>
    <property type="molecule type" value="Genomic_DNA"/>
</dbReference>
<evidence type="ECO:0000256" key="1">
    <source>
        <dbReference type="ARBA" id="ARBA00000847"/>
    </source>
</evidence>
<dbReference type="PANTHER" id="PTHR11839:SF18">
    <property type="entry name" value="NUDIX HYDROLASE DOMAIN-CONTAINING PROTEIN"/>
    <property type="match status" value="1"/>
</dbReference>
<dbReference type="PANTHER" id="PTHR11839">
    <property type="entry name" value="UDP/ADP-SUGAR PYROPHOSPHATASE"/>
    <property type="match status" value="1"/>
</dbReference>
<dbReference type="CDD" id="cd03424">
    <property type="entry name" value="NUDIX_ADPRase_Nudt5_UGPPase_Nudt14"/>
    <property type="match status" value="1"/>
</dbReference>
<dbReference type="InterPro" id="IPR015797">
    <property type="entry name" value="NUDIX_hydrolase-like_dom_sf"/>
</dbReference>
<dbReference type="GO" id="GO:0006753">
    <property type="term" value="P:nucleoside phosphate metabolic process"/>
    <property type="evidence" value="ECO:0007669"/>
    <property type="project" value="TreeGrafter"/>
</dbReference>
<accession>A0A8J3GDC9</accession>
<protein>
    <recommendedName>
        <fullName evidence="4">GDP-mannose pyrophosphatase</fullName>
    </recommendedName>
    <alternativeName>
        <fullName evidence="6">GDP-mannose hydrolase</fullName>
    </alternativeName>
    <alternativeName>
        <fullName evidence="7">GDPMK</fullName>
    </alternativeName>
</protein>
<reference evidence="9" key="1">
    <citation type="journal article" date="2014" name="Int. J. Syst. Evol. Microbiol.">
        <title>Complete genome sequence of Corynebacterium casei LMG S-19264T (=DSM 44701T), isolated from a smear-ripened cheese.</title>
        <authorList>
            <consortium name="US DOE Joint Genome Institute (JGI-PGF)"/>
            <person name="Walter F."/>
            <person name="Albersmeier A."/>
            <person name="Kalinowski J."/>
            <person name="Ruckert C."/>
        </authorList>
    </citation>
    <scope>NUCLEOTIDE SEQUENCE</scope>
    <source>
        <strain evidence="9">KCTC 12870</strain>
    </source>
</reference>